<dbReference type="InterPro" id="IPR006016">
    <property type="entry name" value="UspA"/>
</dbReference>
<evidence type="ECO:0000256" key="1">
    <source>
        <dbReference type="ARBA" id="ARBA00008791"/>
    </source>
</evidence>
<evidence type="ECO:0000313" key="4">
    <source>
        <dbReference type="Proteomes" id="UP000037267"/>
    </source>
</evidence>
<dbReference type="PRINTS" id="PR01438">
    <property type="entry name" value="UNVRSLSTRESS"/>
</dbReference>
<evidence type="ECO:0000313" key="3">
    <source>
        <dbReference type="EMBL" id="KNF09760.1"/>
    </source>
</evidence>
<dbReference type="AlphaFoldDB" id="A0A0L0WEA8"/>
<dbReference type="InterPro" id="IPR006015">
    <property type="entry name" value="Universal_stress_UspA"/>
</dbReference>
<dbReference type="CDD" id="cd00293">
    <property type="entry name" value="USP-like"/>
    <property type="match status" value="1"/>
</dbReference>
<dbReference type="PANTHER" id="PTHR46268:SF6">
    <property type="entry name" value="UNIVERSAL STRESS PROTEIN UP12"/>
    <property type="match status" value="1"/>
</dbReference>
<dbReference type="EMBL" id="LGSS01000002">
    <property type="protein sequence ID" value="KNF09760.1"/>
    <property type="molecule type" value="Genomic_DNA"/>
</dbReference>
<gene>
    <name evidence="3" type="ORF">CLPU_2c02120</name>
</gene>
<evidence type="ECO:0000259" key="2">
    <source>
        <dbReference type="Pfam" id="PF00582"/>
    </source>
</evidence>
<dbReference type="Gene3D" id="3.40.50.620">
    <property type="entry name" value="HUPs"/>
    <property type="match status" value="1"/>
</dbReference>
<feature type="domain" description="UspA" evidence="2">
    <location>
        <begin position="2"/>
        <end position="133"/>
    </location>
</feature>
<dbReference type="Pfam" id="PF00582">
    <property type="entry name" value="Usp"/>
    <property type="match status" value="1"/>
</dbReference>
<name>A0A0L0WEA8_GOTPU</name>
<dbReference type="PATRIC" id="fig|1503.3.peg.1708"/>
<dbReference type="Proteomes" id="UP000037267">
    <property type="component" value="Unassembled WGS sequence"/>
</dbReference>
<protein>
    <recommendedName>
        <fullName evidence="2">UspA domain-containing protein</fullName>
    </recommendedName>
</protein>
<dbReference type="STRING" id="1503.CLPU_2c02120"/>
<sequence length="134" mass="15050">MKILIPIDGSERSMKSFDTLKSMYKPEDVSVTVMHVDEVVIYGGIDLTAERMEISKEISQDILNKACERISEFNPDKCYAVGYPHKEILEKAKEGYDMIIMTKSGKSGLDRLLIGSVTTKIIHKSNINVLIVPN</sequence>
<dbReference type="InterPro" id="IPR014729">
    <property type="entry name" value="Rossmann-like_a/b/a_fold"/>
</dbReference>
<comment type="similarity">
    <text evidence="1">Belongs to the universal stress protein A family.</text>
</comment>
<accession>A0A0L0WEA8</accession>
<dbReference type="RefSeq" id="WP_050354140.1">
    <property type="nucleotide sequence ID" value="NZ_LGSS01000002.1"/>
</dbReference>
<comment type="caution">
    <text evidence="3">The sequence shown here is derived from an EMBL/GenBank/DDBJ whole genome shotgun (WGS) entry which is preliminary data.</text>
</comment>
<dbReference type="OrthoDB" id="9794782at2"/>
<dbReference type="SUPFAM" id="SSF52402">
    <property type="entry name" value="Adenine nucleotide alpha hydrolases-like"/>
    <property type="match status" value="1"/>
</dbReference>
<proteinExistence type="inferred from homology"/>
<dbReference type="PANTHER" id="PTHR46268">
    <property type="entry name" value="STRESS RESPONSE PROTEIN NHAX"/>
    <property type="match status" value="1"/>
</dbReference>
<organism evidence="3 4">
    <name type="scientific">Gottschalkia purinilytica</name>
    <name type="common">Clostridium purinilyticum</name>
    <dbReference type="NCBI Taxonomy" id="1503"/>
    <lineage>
        <taxon>Bacteria</taxon>
        <taxon>Bacillati</taxon>
        <taxon>Bacillota</taxon>
        <taxon>Tissierellia</taxon>
        <taxon>Tissierellales</taxon>
        <taxon>Gottschalkiaceae</taxon>
        <taxon>Gottschalkia</taxon>
    </lineage>
</organism>
<reference evidence="4" key="1">
    <citation type="submission" date="2015-07" db="EMBL/GenBank/DDBJ databases">
        <title>Draft genome sequence of the purine-degrading Gottschalkia purinilyticum DSM 1384 (formerly Clostridium purinilyticum).</title>
        <authorList>
            <person name="Poehlein A."/>
            <person name="Schiel-Bengelsdorf B."/>
            <person name="Bengelsdorf F.R."/>
            <person name="Daniel R."/>
            <person name="Duerre P."/>
        </authorList>
    </citation>
    <scope>NUCLEOTIDE SEQUENCE [LARGE SCALE GENOMIC DNA]</scope>
    <source>
        <strain evidence="4">DSM 1384</strain>
    </source>
</reference>
<keyword evidence="4" id="KW-1185">Reference proteome</keyword>